<organism evidence="3 4">
    <name type="scientific">Enterocloster lavalensis</name>
    <dbReference type="NCBI Taxonomy" id="460384"/>
    <lineage>
        <taxon>Bacteria</taxon>
        <taxon>Bacillati</taxon>
        <taxon>Bacillota</taxon>
        <taxon>Clostridia</taxon>
        <taxon>Lachnospirales</taxon>
        <taxon>Lachnospiraceae</taxon>
        <taxon>Enterocloster</taxon>
    </lineage>
</organism>
<reference evidence="4" key="1">
    <citation type="submission" date="2016-10" db="EMBL/GenBank/DDBJ databases">
        <authorList>
            <person name="Varghese N."/>
            <person name="Submissions S."/>
        </authorList>
    </citation>
    <scope>NUCLEOTIDE SEQUENCE [LARGE SCALE GENOMIC DNA]</scope>
    <source>
        <strain evidence="4">NLAE-zl-G277</strain>
    </source>
</reference>
<feature type="domain" description="PucR C-terminal helix-turn-helix" evidence="2">
    <location>
        <begin position="302"/>
        <end position="358"/>
    </location>
</feature>
<dbReference type="InterPro" id="IPR042070">
    <property type="entry name" value="PucR_C-HTH_sf"/>
</dbReference>
<dbReference type="PANTHER" id="PTHR33744:SF15">
    <property type="entry name" value="CARBOHYDRATE DIACID REGULATOR"/>
    <property type="match status" value="1"/>
</dbReference>
<dbReference type="EMBL" id="FOIM01000010">
    <property type="protein sequence ID" value="SET63269.1"/>
    <property type="molecule type" value="Genomic_DNA"/>
</dbReference>
<evidence type="ECO:0000313" key="4">
    <source>
        <dbReference type="Proteomes" id="UP000198508"/>
    </source>
</evidence>
<dbReference type="PANTHER" id="PTHR33744">
    <property type="entry name" value="CARBOHYDRATE DIACID REGULATOR"/>
    <property type="match status" value="1"/>
</dbReference>
<evidence type="ECO:0000313" key="3">
    <source>
        <dbReference type="EMBL" id="SET63269.1"/>
    </source>
</evidence>
<dbReference type="InterPro" id="IPR051448">
    <property type="entry name" value="CdaR-like_regulators"/>
</dbReference>
<protein>
    <submittedName>
        <fullName evidence="3">Carbohydrate diacid regulator</fullName>
    </submittedName>
</protein>
<dbReference type="Proteomes" id="UP000198508">
    <property type="component" value="Unassembled WGS sequence"/>
</dbReference>
<dbReference type="Pfam" id="PF05651">
    <property type="entry name" value="Diacid_rec"/>
    <property type="match status" value="1"/>
</dbReference>
<dbReference type="Pfam" id="PF13556">
    <property type="entry name" value="HTH_30"/>
    <property type="match status" value="1"/>
</dbReference>
<proteinExistence type="predicted"/>
<dbReference type="AlphaFoldDB" id="A0A1I0FYC7"/>
<evidence type="ECO:0000259" key="2">
    <source>
        <dbReference type="Pfam" id="PF13556"/>
    </source>
</evidence>
<dbReference type="InterPro" id="IPR008599">
    <property type="entry name" value="Diacid_rec"/>
</dbReference>
<dbReference type="RefSeq" id="WP_092363333.1">
    <property type="nucleotide sequence ID" value="NZ_DAINWJ010000645.1"/>
</dbReference>
<dbReference type="STRING" id="460384.SAMN05216313_11010"/>
<dbReference type="Gene3D" id="1.10.10.2840">
    <property type="entry name" value="PucR C-terminal helix-turn-helix domain"/>
    <property type="match status" value="1"/>
</dbReference>
<evidence type="ECO:0000259" key="1">
    <source>
        <dbReference type="Pfam" id="PF05651"/>
    </source>
</evidence>
<keyword evidence="4" id="KW-1185">Reference proteome</keyword>
<dbReference type="InterPro" id="IPR025736">
    <property type="entry name" value="PucR_C-HTH_dom"/>
</dbReference>
<name>A0A1I0FYC7_9FIRM</name>
<sequence length="373" mass="41535">MNEQIDRKLAQQIVDTVKDVCGQNVNFIDGSGLIYASTDAGRIGSYHEIGRQAAVAGKAIEVEADDRFTGTQKGVNLPVYHNGSMVAVIGISGPPGEVRTYARLAERITGLLIREREIGAFSRTQEERRSYVINGLIRRESMAEEYLKEALAEWGIARDTGKRVAVIRVYGRPYAADGAVLDQDIRRLFERARACLYTRNYPDEYLAVLEEGDFARTEGMLKAFCAGRERDLKAGVGKAAPLEELADSYESGLTALESLRGSQENYAVYDQLTLEILLSQVSRASREEFLQKTAAGLTEEELELLAVYFEEDMSLSGACARLFLHKNTLQYRLDRIGRKTGFNPRRFRDAAVLYLAVKLKNRPCPADGAGQNR</sequence>
<accession>A0A1I0FYC7</accession>
<gene>
    <name evidence="3" type="ORF">SAMN05216313_11010</name>
</gene>
<feature type="domain" description="Putative sugar diacid recognition" evidence="1">
    <location>
        <begin position="5"/>
        <end position="133"/>
    </location>
</feature>